<gene>
    <name evidence="1" type="ORF">LCL61_21855</name>
</gene>
<evidence type="ECO:0000313" key="1">
    <source>
        <dbReference type="EMBL" id="WYW18192.1"/>
    </source>
</evidence>
<keyword evidence="2" id="KW-1185">Reference proteome</keyword>
<organism evidence="1 2">
    <name type="scientific">Amycolatopsis coloradensis</name>
    <dbReference type="NCBI Taxonomy" id="76021"/>
    <lineage>
        <taxon>Bacteria</taxon>
        <taxon>Bacillati</taxon>
        <taxon>Actinomycetota</taxon>
        <taxon>Actinomycetes</taxon>
        <taxon>Pseudonocardiales</taxon>
        <taxon>Pseudonocardiaceae</taxon>
        <taxon>Amycolatopsis</taxon>
    </lineage>
</organism>
<accession>A0ACD5BFI3</accession>
<evidence type="ECO:0000313" key="2">
    <source>
        <dbReference type="Proteomes" id="UP001456344"/>
    </source>
</evidence>
<sequence length="198" mass="21255">MNIPSRFLRVWRIVHPGHGSLARPVDRLEGLILVFAVLVATAGLPFAAAAGSAVFAAGKDRSAAETAVRHRAEAVLIEDGAPVVIAVRSGGAADTTPVMARWMLPDGSFRAGKVPATRGMTAGARVKVWLGEGGEPVEAPLTRSNAAFRGFGAGLGLWAAVLILSWLGYRVSRFFLDRARTDGWEREWKTVSRRWSHS</sequence>
<dbReference type="Proteomes" id="UP001456344">
    <property type="component" value="Chromosome"/>
</dbReference>
<protein>
    <submittedName>
        <fullName evidence="1">Uncharacterized protein</fullName>
    </submittedName>
</protein>
<proteinExistence type="predicted"/>
<name>A0ACD5BFI3_9PSEU</name>
<dbReference type="EMBL" id="CP150484">
    <property type="protein sequence ID" value="WYW18192.1"/>
    <property type="molecule type" value="Genomic_DNA"/>
</dbReference>
<reference evidence="1" key="1">
    <citation type="submission" date="2023-10" db="EMBL/GenBank/DDBJ databases">
        <title>Whole genome sequencing of actinobacterial strain Amycolatopsis sp. (BCA-696) identifies the underlying plant growth-promoting genes.</title>
        <authorList>
            <person name="Gandham P."/>
            <person name="Vadla N."/>
            <person name="Saji A."/>
            <person name="Srinivas V."/>
            <person name="Ruperao P."/>
            <person name="Selvanayagam S."/>
            <person name="Saxena R.K."/>
            <person name="Rathore A."/>
            <person name="Gopalakrishnan S."/>
            <person name="Thakur V."/>
        </authorList>
    </citation>
    <scope>NUCLEOTIDE SEQUENCE</scope>
    <source>
        <strain evidence="1">BCA-696</strain>
    </source>
</reference>